<sequence>MKLSIYTPIFLLLLLVLNGCGDKSSDEQTFITVDVDKSYSKKEFILQDLFDIEYVRLETNEKFLTSGKVRSIGENLMLFTDSKNGGDIHVTDGKGKYLRTINRKGQSGEEYVYINTVIYDEKNQELYVNDTMTGRIQVYDLFGNFKRSIKHLMGATYFRLDNFNQDYLICYAEPSADPTDSGYEEAIPNSGFMLVSKQDGSVQRIAIPFDVYVSGTIISENSGQKIYAAIQNSPLIPYFDNWLLTEISTDTIYLYETDKRALKPFLVRTPSGKEMNPPVYLFPGVMTDRYYFLQSLKFEFNFSKGTGFPPAELVYDKQEDKVYRYEVYNQDVTKDEPLNLVWQFPPLPYLNNRNGIAFLSRMEAPGLVEAYEDGKLQGPLKEIAADLEEESNPVIMIARYKNE</sequence>
<dbReference type="RefSeq" id="WP_005863475.1">
    <property type="nucleotide sequence ID" value="NZ_JH976486.1"/>
</dbReference>
<gene>
    <name evidence="1" type="ORF">HMPREF1059_00914</name>
</gene>
<dbReference type="InterPro" id="IPR011042">
    <property type="entry name" value="6-blade_b-propeller_TolB-like"/>
</dbReference>
<organism evidence="1 2">
    <name type="scientific">Parabacteroides distasonis CL09T03C24</name>
    <dbReference type="NCBI Taxonomy" id="999417"/>
    <lineage>
        <taxon>Bacteria</taxon>
        <taxon>Pseudomonadati</taxon>
        <taxon>Bacteroidota</taxon>
        <taxon>Bacteroidia</taxon>
        <taxon>Bacteroidales</taxon>
        <taxon>Tannerellaceae</taxon>
        <taxon>Parabacteroides</taxon>
    </lineage>
</organism>
<evidence type="ECO:0000313" key="2">
    <source>
        <dbReference type="Proteomes" id="UP000006262"/>
    </source>
</evidence>
<name>A0AAD2TST8_PARDI</name>
<protein>
    <recommendedName>
        <fullName evidence="3">6-bladed beta-propeller</fullName>
    </recommendedName>
</protein>
<dbReference type="Gene3D" id="2.120.10.30">
    <property type="entry name" value="TolB, C-terminal domain"/>
    <property type="match status" value="1"/>
</dbReference>
<proteinExistence type="predicted"/>
<evidence type="ECO:0008006" key="3">
    <source>
        <dbReference type="Google" id="ProtNLM"/>
    </source>
</evidence>
<dbReference type="SUPFAM" id="SSF63825">
    <property type="entry name" value="YWTD domain"/>
    <property type="match status" value="1"/>
</dbReference>
<dbReference type="AlphaFoldDB" id="A0AAD2TST8"/>
<dbReference type="EMBL" id="AGZN01000008">
    <property type="protein sequence ID" value="EKN31226.1"/>
    <property type="molecule type" value="Genomic_DNA"/>
</dbReference>
<reference evidence="1 2" key="1">
    <citation type="submission" date="2012-02" db="EMBL/GenBank/DDBJ databases">
        <title>The Genome Sequence of Parabacteroides distasonis CL09T03C24.</title>
        <authorList>
            <consortium name="The Broad Institute Genome Sequencing Platform"/>
            <person name="Earl A."/>
            <person name="Ward D."/>
            <person name="Feldgarden M."/>
            <person name="Gevers D."/>
            <person name="Zitomersky N.L."/>
            <person name="Coyne M.J."/>
            <person name="Comstock L.E."/>
            <person name="Young S.K."/>
            <person name="Zeng Q."/>
            <person name="Gargeya S."/>
            <person name="Fitzgerald M."/>
            <person name="Haas B."/>
            <person name="Abouelleil A."/>
            <person name="Alvarado L."/>
            <person name="Arachchi H.M."/>
            <person name="Berlin A."/>
            <person name="Chapman S.B."/>
            <person name="Gearin G."/>
            <person name="Goldberg J."/>
            <person name="Griggs A."/>
            <person name="Gujja S."/>
            <person name="Hansen M."/>
            <person name="Heiman D."/>
            <person name="Howarth C."/>
            <person name="Larimer J."/>
            <person name="Lui A."/>
            <person name="MacDonald P.J.P."/>
            <person name="McCowen C."/>
            <person name="Montmayeur A."/>
            <person name="Murphy C."/>
            <person name="Neiman D."/>
            <person name="Pearson M."/>
            <person name="Priest M."/>
            <person name="Roberts A."/>
            <person name="Saif S."/>
            <person name="Shea T."/>
            <person name="Sisk P."/>
            <person name="Stolte C."/>
            <person name="Sykes S."/>
            <person name="Wortman J."/>
            <person name="Nusbaum C."/>
            <person name="Birren B."/>
        </authorList>
    </citation>
    <scope>NUCLEOTIDE SEQUENCE [LARGE SCALE GENOMIC DNA]</scope>
    <source>
        <strain evidence="1 2">CL09T03C24</strain>
    </source>
</reference>
<comment type="caution">
    <text evidence="1">The sequence shown here is derived from an EMBL/GenBank/DDBJ whole genome shotgun (WGS) entry which is preliminary data.</text>
</comment>
<accession>A0AAD2TST8</accession>
<dbReference type="Pfam" id="PF17170">
    <property type="entry name" value="DUF5128"/>
    <property type="match status" value="1"/>
</dbReference>
<evidence type="ECO:0000313" key="1">
    <source>
        <dbReference type="EMBL" id="EKN31226.1"/>
    </source>
</evidence>
<dbReference type="Proteomes" id="UP000006262">
    <property type="component" value="Unassembled WGS sequence"/>
</dbReference>